<feature type="non-terminal residue" evidence="2">
    <location>
        <position position="209"/>
    </location>
</feature>
<accession>A0A8D9CX37</accession>
<proteinExistence type="predicted"/>
<reference evidence="2 3" key="1">
    <citation type="submission" date="2021-07" db="EMBL/GenBank/DDBJ databases">
        <authorList>
            <consortium name="Genoscope - CEA"/>
            <person name="William W."/>
        </authorList>
    </citation>
    <scope>NUCLEOTIDE SEQUENCE [LARGE SCALE GENOMIC DNA]</scope>
</reference>
<dbReference type="PANTHER" id="PTHR33116:SF78">
    <property type="entry name" value="OS12G0587133 PROTEIN"/>
    <property type="match status" value="1"/>
</dbReference>
<dbReference type="EMBL" id="LS974625">
    <property type="protein sequence ID" value="CAG7864054.1"/>
    <property type="molecule type" value="Genomic_DNA"/>
</dbReference>
<dbReference type="Proteomes" id="UP000694005">
    <property type="component" value="Chromosome A09"/>
</dbReference>
<feature type="domain" description="Reverse transcriptase zinc-binding" evidence="1">
    <location>
        <begin position="39"/>
        <end position="123"/>
    </location>
</feature>
<protein>
    <recommendedName>
        <fullName evidence="1">Reverse transcriptase zinc-binding domain-containing protein</fullName>
    </recommendedName>
</protein>
<sequence>NIIIILLKQCLPSAIPIVQSSNDDVYLWRMGNEAPTDRFSTAKTWRVLHPPNPPVYWHAQIWFKGRVPKHAFIAWLVVWNRLATRDRMRGWGIDVSPSCLLCSGLDESRQHLFFDCTFSAEIWTYFCSRLHLSPPVLLEDCIRWLKALSSDTNTLLVIKLVFQAVIYMVWRERNSRLHTNICRPAQNIINDIKKTLRLRLDPISRNMRL</sequence>
<dbReference type="Pfam" id="PF13966">
    <property type="entry name" value="zf-RVT"/>
    <property type="match status" value="1"/>
</dbReference>
<evidence type="ECO:0000313" key="3">
    <source>
        <dbReference type="Proteomes" id="UP000694005"/>
    </source>
</evidence>
<evidence type="ECO:0000313" key="2">
    <source>
        <dbReference type="EMBL" id="CAG7864054.1"/>
    </source>
</evidence>
<name>A0A8D9CX37_BRACM</name>
<evidence type="ECO:0000259" key="1">
    <source>
        <dbReference type="Pfam" id="PF13966"/>
    </source>
</evidence>
<dbReference type="AlphaFoldDB" id="A0A8D9CX37"/>
<feature type="non-terminal residue" evidence="2">
    <location>
        <position position="1"/>
    </location>
</feature>
<dbReference type="InterPro" id="IPR026960">
    <property type="entry name" value="RVT-Znf"/>
</dbReference>
<dbReference type="Gramene" id="A09p45210.2_BraZ1">
    <property type="protein sequence ID" value="A09p45210.2_BraZ1.CDS.1"/>
    <property type="gene ID" value="A09g45210.2_BraZ1"/>
</dbReference>
<gene>
    <name evidence="2" type="ORF">BRAPAZ1V2_A09P45210.2</name>
</gene>
<organism evidence="2 3">
    <name type="scientific">Brassica campestris</name>
    <name type="common">Field mustard</name>
    <dbReference type="NCBI Taxonomy" id="3711"/>
    <lineage>
        <taxon>Eukaryota</taxon>
        <taxon>Viridiplantae</taxon>
        <taxon>Streptophyta</taxon>
        <taxon>Embryophyta</taxon>
        <taxon>Tracheophyta</taxon>
        <taxon>Spermatophyta</taxon>
        <taxon>Magnoliopsida</taxon>
        <taxon>eudicotyledons</taxon>
        <taxon>Gunneridae</taxon>
        <taxon>Pentapetalae</taxon>
        <taxon>rosids</taxon>
        <taxon>malvids</taxon>
        <taxon>Brassicales</taxon>
        <taxon>Brassicaceae</taxon>
        <taxon>Brassiceae</taxon>
        <taxon>Brassica</taxon>
    </lineage>
</organism>
<dbReference type="PANTHER" id="PTHR33116">
    <property type="entry name" value="REVERSE TRANSCRIPTASE ZINC-BINDING DOMAIN-CONTAINING PROTEIN-RELATED-RELATED"/>
    <property type="match status" value="1"/>
</dbReference>